<dbReference type="InterPro" id="IPR035979">
    <property type="entry name" value="RBD_domain_sf"/>
</dbReference>
<keyword evidence="2 4" id="KW-0694">RNA-binding</keyword>
<dbReference type="PANTHER" id="PTHR23139">
    <property type="entry name" value="RNA-BINDING PROTEIN"/>
    <property type="match status" value="1"/>
</dbReference>
<dbReference type="EMBL" id="JAMZMK010006614">
    <property type="protein sequence ID" value="KAI7748032.1"/>
    <property type="molecule type" value="Genomic_DNA"/>
</dbReference>
<evidence type="ECO:0000256" key="2">
    <source>
        <dbReference type="ARBA" id="ARBA00022884"/>
    </source>
</evidence>
<organism evidence="7 8">
    <name type="scientific">Ambrosia artemisiifolia</name>
    <name type="common">Common ragweed</name>
    <dbReference type="NCBI Taxonomy" id="4212"/>
    <lineage>
        <taxon>Eukaryota</taxon>
        <taxon>Viridiplantae</taxon>
        <taxon>Streptophyta</taxon>
        <taxon>Embryophyta</taxon>
        <taxon>Tracheophyta</taxon>
        <taxon>Spermatophyta</taxon>
        <taxon>Magnoliopsida</taxon>
        <taxon>eudicotyledons</taxon>
        <taxon>Gunneridae</taxon>
        <taxon>Pentapetalae</taxon>
        <taxon>asterids</taxon>
        <taxon>campanulids</taxon>
        <taxon>Asterales</taxon>
        <taxon>Asteraceae</taxon>
        <taxon>Asteroideae</taxon>
        <taxon>Heliantheae alliance</taxon>
        <taxon>Heliantheae</taxon>
        <taxon>Ambrosia</taxon>
    </lineage>
</organism>
<sequence length="412" mass="44845">MQTGVLEKPVAGAVPVKNIVEDSPNKMFIGGISKFITSEMLMEIASAFGPLKAFHFEDNAHLHSPCAFVEYADQSVTVKACVGLNGMKLGGQVLTVTQATPDVSLVGNHGNQPYYGTPVHARPLLEKPTQVLKLSNVLDPHSLPSLSESELEEILEDIRLECARFGVVKSINIIKQTEMPTSSETVEATREAKSMADEATKEASPMADEATKEASPMADEAIKEASPMADETTKGANPTADEAAKEANPTADVAPKEADPMADEAANEDKPMVDEATIEANPMADEVTERSCSDKLQQHEELAGENNSYTEPEKVNRVNGIIGNKHENKTGKDETCDDIEKENRSLKVESDDTMKNISDLIDAFEVGCVFVEYKRTEASSMAAHCLHGRVFDGRSVSVEYVAYDVYRTRFQK</sequence>
<keyword evidence="3" id="KW-0508">mRNA splicing</keyword>
<comment type="caution">
    <text evidence="7">The sequence shown here is derived from an EMBL/GenBank/DDBJ whole genome shotgun (WGS) entry which is preliminary data.</text>
</comment>
<evidence type="ECO:0000313" key="8">
    <source>
        <dbReference type="Proteomes" id="UP001206925"/>
    </source>
</evidence>
<dbReference type="Pfam" id="PF00076">
    <property type="entry name" value="RRM_1"/>
    <property type="match status" value="1"/>
</dbReference>
<feature type="domain" description="RRM" evidence="6">
    <location>
        <begin position="25"/>
        <end position="101"/>
    </location>
</feature>
<dbReference type="SUPFAM" id="SSF54928">
    <property type="entry name" value="RNA-binding domain, RBD"/>
    <property type="match status" value="2"/>
</dbReference>
<feature type="region of interest" description="Disordered" evidence="5">
    <location>
        <begin position="226"/>
        <end position="260"/>
    </location>
</feature>
<keyword evidence="1" id="KW-0507">mRNA processing</keyword>
<dbReference type="Gene3D" id="3.30.70.330">
    <property type="match status" value="4"/>
</dbReference>
<dbReference type="GO" id="GO:0008380">
    <property type="term" value="P:RNA splicing"/>
    <property type="evidence" value="ECO:0007669"/>
    <property type="project" value="UniProtKB-KW"/>
</dbReference>
<evidence type="ECO:0000256" key="1">
    <source>
        <dbReference type="ARBA" id="ARBA00022664"/>
    </source>
</evidence>
<dbReference type="PROSITE" id="PS50102">
    <property type="entry name" value="RRM"/>
    <property type="match status" value="1"/>
</dbReference>
<evidence type="ECO:0000256" key="5">
    <source>
        <dbReference type="SAM" id="MobiDB-lite"/>
    </source>
</evidence>
<dbReference type="GO" id="GO:0003723">
    <property type="term" value="F:RNA binding"/>
    <property type="evidence" value="ECO:0007669"/>
    <property type="project" value="UniProtKB-UniRule"/>
</dbReference>
<reference evidence="7" key="1">
    <citation type="submission" date="2022-06" db="EMBL/GenBank/DDBJ databases">
        <title>Uncovering the hologenomic basis of an extraordinary plant invasion.</title>
        <authorList>
            <person name="Bieker V.C."/>
            <person name="Martin M.D."/>
            <person name="Gilbert T."/>
            <person name="Hodgins K."/>
            <person name="Battlay P."/>
            <person name="Petersen B."/>
            <person name="Wilson J."/>
        </authorList>
    </citation>
    <scope>NUCLEOTIDE SEQUENCE</scope>
    <source>
        <strain evidence="7">AA19_3_7</strain>
        <tissue evidence="7">Leaf</tissue>
    </source>
</reference>
<evidence type="ECO:0000256" key="3">
    <source>
        <dbReference type="ARBA" id="ARBA00023187"/>
    </source>
</evidence>
<dbReference type="Proteomes" id="UP001206925">
    <property type="component" value="Unassembled WGS sequence"/>
</dbReference>
<accession>A0AAD5GM29</accession>
<dbReference type="AlphaFoldDB" id="A0AAD5GM29"/>
<dbReference type="GO" id="GO:0006397">
    <property type="term" value="P:mRNA processing"/>
    <property type="evidence" value="ECO:0007669"/>
    <property type="project" value="UniProtKB-KW"/>
</dbReference>
<proteinExistence type="predicted"/>
<keyword evidence="8" id="KW-1185">Reference proteome</keyword>
<evidence type="ECO:0000256" key="4">
    <source>
        <dbReference type="PROSITE-ProRule" id="PRU00176"/>
    </source>
</evidence>
<dbReference type="InterPro" id="IPR012677">
    <property type="entry name" value="Nucleotide-bd_a/b_plait_sf"/>
</dbReference>
<name>A0AAD5GM29_AMBAR</name>
<evidence type="ECO:0000259" key="6">
    <source>
        <dbReference type="PROSITE" id="PS50102"/>
    </source>
</evidence>
<protein>
    <recommendedName>
        <fullName evidence="6">RRM domain-containing protein</fullName>
    </recommendedName>
</protein>
<dbReference type="InterPro" id="IPR000504">
    <property type="entry name" value="RRM_dom"/>
</dbReference>
<gene>
    <name evidence="7" type="ORF">M8C21_028536</name>
</gene>
<dbReference type="SMART" id="SM00360">
    <property type="entry name" value="RRM"/>
    <property type="match status" value="1"/>
</dbReference>
<evidence type="ECO:0000313" key="7">
    <source>
        <dbReference type="EMBL" id="KAI7748032.1"/>
    </source>
</evidence>
<feature type="region of interest" description="Disordered" evidence="5">
    <location>
        <begin position="194"/>
        <end position="213"/>
    </location>
</feature>